<dbReference type="Proteomes" id="UP001303046">
    <property type="component" value="Unassembled WGS sequence"/>
</dbReference>
<name>A0ABR1CYH3_NECAM</name>
<gene>
    <name evidence="1" type="primary">Necator_chrIII.g11010</name>
    <name evidence="1" type="ORF">RB195_010245</name>
</gene>
<protein>
    <recommendedName>
        <fullName evidence="3">Secreted protein</fullName>
    </recommendedName>
</protein>
<reference evidence="1 2" key="1">
    <citation type="submission" date="2023-08" db="EMBL/GenBank/DDBJ databases">
        <title>A Necator americanus chromosomal reference genome.</title>
        <authorList>
            <person name="Ilik V."/>
            <person name="Petrzelkova K.J."/>
            <person name="Pardy F."/>
            <person name="Fuh T."/>
            <person name="Niatou-Singa F.S."/>
            <person name="Gouil Q."/>
            <person name="Baker L."/>
            <person name="Ritchie M.E."/>
            <person name="Jex A.R."/>
            <person name="Gazzola D."/>
            <person name="Li H."/>
            <person name="Toshio Fujiwara R."/>
            <person name="Zhan B."/>
            <person name="Aroian R.V."/>
            <person name="Pafco B."/>
            <person name="Schwarz E.M."/>
        </authorList>
    </citation>
    <scope>NUCLEOTIDE SEQUENCE [LARGE SCALE GENOMIC DNA]</scope>
    <source>
        <strain evidence="1 2">Aroian</strain>
        <tissue evidence="1">Whole animal</tissue>
    </source>
</reference>
<evidence type="ECO:0000313" key="1">
    <source>
        <dbReference type="EMBL" id="KAK6742863.1"/>
    </source>
</evidence>
<accession>A0ABR1CYH3</accession>
<organism evidence="1 2">
    <name type="scientific">Necator americanus</name>
    <name type="common">Human hookworm</name>
    <dbReference type="NCBI Taxonomy" id="51031"/>
    <lineage>
        <taxon>Eukaryota</taxon>
        <taxon>Metazoa</taxon>
        <taxon>Ecdysozoa</taxon>
        <taxon>Nematoda</taxon>
        <taxon>Chromadorea</taxon>
        <taxon>Rhabditida</taxon>
        <taxon>Rhabditina</taxon>
        <taxon>Rhabditomorpha</taxon>
        <taxon>Strongyloidea</taxon>
        <taxon>Ancylostomatidae</taxon>
        <taxon>Bunostominae</taxon>
        <taxon>Necator</taxon>
    </lineage>
</organism>
<keyword evidence="2" id="KW-1185">Reference proteome</keyword>
<dbReference type="EMBL" id="JAVFWL010000003">
    <property type="protein sequence ID" value="KAK6742863.1"/>
    <property type="molecule type" value="Genomic_DNA"/>
</dbReference>
<evidence type="ECO:0008006" key="3">
    <source>
        <dbReference type="Google" id="ProtNLM"/>
    </source>
</evidence>
<sequence>MSTSGRFFSCSGLILSGPTLLTDMIACRISDVFSTIDPEILLTVPRSPVYVVQCRYTWMRCSASLLLIAILETTSRTLLQWIIYDSPMGCVQCVL</sequence>
<proteinExistence type="predicted"/>
<evidence type="ECO:0000313" key="2">
    <source>
        <dbReference type="Proteomes" id="UP001303046"/>
    </source>
</evidence>
<comment type="caution">
    <text evidence="1">The sequence shown here is derived from an EMBL/GenBank/DDBJ whole genome shotgun (WGS) entry which is preliminary data.</text>
</comment>